<dbReference type="Pfam" id="PF11172">
    <property type="entry name" value="DUF2959"/>
    <property type="match status" value="1"/>
</dbReference>
<dbReference type="EMBL" id="JOJP01000001">
    <property type="protein sequence ID" value="KEI69780.1"/>
    <property type="molecule type" value="Genomic_DNA"/>
</dbReference>
<dbReference type="InterPro" id="IPR021342">
    <property type="entry name" value="DUF2959"/>
</dbReference>
<evidence type="ECO:0000313" key="2">
    <source>
        <dbReference type="EMBL" id="KEI69780.1"/>
    </source>
</evidence>
<dbReference type="AlphaFoldDB" id="A0A081K6K4"/>
<dbReference type="Proteomes" id="UP000027997">
    <property type="component" value="Unassembled WGS sequence"/>
</dbReference>
<evidence type="ECO:0000256" key="1">
    <source>
        <dbReference type="SAM" id="Coils"/>
    </source>
</evidence>
<dbReference type="PROSITE" id="PS51257">
    <property type="entry name" value="PROKAR_LIPOPROTEIN"/>
    <property type="match status" value="1"/>
</dbReference>
<accession>A0A081K6K4</accession>
<organism evidence="2 3">
    <name type="scientific">Endozoicomonas elysicola</name>
    <dbReference type="NCBI Taxonomy" id="305900"/>
    <lineage>
        <taxon>Bacteria</taxon>
        <taxon>Pseudomonadati</taxon>
        <taxon>Pseudomonadota</taxon>
        <taxon>Gammaproteobacteria</taxon>
        <taxon>Oceanospirillales</taxon>
        <taxon>Endozoicomonadaceae</taxon>
        <taxon>Endozoicomonas</taxon>
    </lineage>
</organism>
<proteinExistence type="predicted"/>
<evidence type="ECO:0000313" key="3">
    <source>
        <dbReference type="Proteomes" id="UP000027997"/>
    </source>
</evidence>
<name>A0A081K6K4_9GAMM</name>
<comment type="caution">
    <text evidence="2">The sequence shown here is derived from an EMBL/GenBank/DDBJ whole genome shotgun (WGS) entry which is preliminary data.</text>
</comment>
<keyword evidence="3" id="KW-1185">Reference proteome</keyword>
<dbReference type="eggNOG" id="ENOG502ZBMT">
    <property type="taxonomic scope" value="Bacteria"/>
</dbReference>
<keyword evidence="1" id="KW-0175">Coiled coil</keyword>
<reference evidence="2 3" key="1">
    <citation type="submission" date="2014-06" db="EMBL/GenBank/DDBJ databases">
        <title>Whole Genome Sequences of Three Symbiotic Endozoicomonas Bacteria.</title>
        <authorList>
            <person name="Neave M.J."/>
            <person name="Apprill A."/>
            <person name="Voolstra C.R."/>
        </authorList>
    </citation>
    <scope>NUCLEOTIDE SEQUENCE [LARGE SCALE GENOMIC DNA]</scope>
    <source>
        <strain evidence="2 3">DSM 22380</strain>
    </source>
</reference>
<dbReference type="STRING" id="305900.GV64_02620"/>
<gene>
    <name evidence="2" type="ORF">GV64_02620</name>
</gene>
<protein>
    <submittedName>
        <fullName evidence="2">DNA repair protein</fullName>
    </submittedName>
</protein>
<feature type="coiled-coil region" evidence="1">
    <location>
        <begin position="39"/>
        <end position="95"/>
    </location>
</feature>
<sequence length="212" mass="24202">MKIAGALVISFMVAGCQSTYYSAMEKVGIHKRDIMVDRIEDTQSAQEQAQEQFQSALEQFQSVINFDGGDLEAAYNDLNAEYEDSLAAAEKVRDRIASVQSVSDALFDEWEEELNLYKSDSLRRASAQKLKDTRRQYQRMMVSLEKSEQRMQPVLDAFQDQVLYLKHNLNARAISALKGEFNTIKADIDRLISDMQVSIDQSRQFIKALKQP</sequence>